<dbReference type="InterPro" id="IPR011659">
    <property type="entry name" value="WD40"/>
</dbReference>
<keyword evidence="1" id="KW-0472">Membrane</keyword>
<dbReference type="EMBL" id="CP089983">
    <property type="protein sequence ID" value="WXB00672.1"/>
    <property type="molecule type" value="Genomic_DNA"/>
</dbReference>
<dbReference type="Gene3D" id="2.120.10.30">
    <property type="entry name" value="TolB, C-terminal domain"/>
    <property type="match status" value="1"/>
</dbReference>
<reference evidence="2" key="1">
    <citation type="submission" date="2021-12" db="EMBL/GenBank/DDBJ databases">
        <title>Discovery of the Pendulisporaceae a myxobacterial family with distinct sporulation behavior and unique specialized metabolism.</title>
        <authorList>
            <person name="Garcia R."/>
            <person name="Popoff A."/>
            <person name="Bader C.D."/>
            <person name="Loehr J."/>
            <person name="Walesch S."/>
            <person name="Walt C."/>
            <person name="Boldt J."/>
            <person name="Bunk B."/>
            <person name="Haeckl F.J.F.P.J."/>
            <person name="Gunesch A.P."/>
            <person name="Birkelbach J."/>
            <person name="Nuebel U."/>
            <person name="Pietschmann T."/>
            <person name="Bach T."/>
            <person name="Mueller R."/>
        </authorList>
    </citation>
    <scope>NUCLEOTIDE SEQUENCE</scope>
    <source>
        <strain evidence="2">MSr11367</strain>
    </source>
</reference>
<dbReference type="Pfam" id="PF07676">
    <property type="entry name" value="PD40"/>
    <property type="match status" value="1"/>
</dbReference>
<evidence type="ECO:0000256" key="1">
    <source>
        <dbReference type="SAM" id="Phobius"/>
    </source>
</evidence>
<dbReference type="SUPFAM" id="SSF82171">
    <property type="entry name" value="DPP6 N-terminal domain-like"/>
    <property type="match status" value="1"/>
</dbReference>
<sequence>MSGRWLAVFVGMMVVIGAGYTWHARQRHARAAVPVAPGPAISLRTPGQLFFRNTEPGPHFGRVAAVPIEQLGQVTPPRRVFDAECDRFAVAAGVGLCVAQQPGVLPPMSDVRILDQDLHVVRQRALPGTVSRAKLSSDGKLAVWTLFVMGDDYSEDRFSTRAGIWDLTTDEFTKTLEDMPVSVGGKRYFSSDVNFWGITFAGDDTRFYATMASKGRTHLVQGDYRLFRARALEENVECPSLSPDGKRIAFKRRESPNATTWRLSVMDLATRAITALAETHSVDDQAAWLDERTVMYGLSRERRESDVWAVPADGSGAPRLLVAGAASPALVYP</sequence>
<accession>A0ABZ2KWK1</accession>
<dbReference type="InterPro" id="IPR011042">
    <property type="entry name" value="6-blade_b-propeller_TolB-like"/>
</dbReference>
<dbReference type="Proteomes" id="UP001374803">
    <property type="component" value="Chromosome"/>
</dbReference>
<keyword evidence="1" id="KW-0812">Transmembrane</keyword>
<gene>
    <name evidence="2" type="ORF">LVJ94_27575</name>
</gene>
<proteinExistence type="predicted"/>
<keyword evidence="1" id="KW-1133">Transmembrane helix</keyword>
<feature type="transmembrane region" description="Helical" evidence="1">
    <location>
        <begin position="6"/>
        <end position="22"/>
    </location>
</feature>
<protein>
    <submittedName>
        <fullName evidence="2">Uncharacterized protein</fullName>
    </submittedName>
</protein>
<dbReference type="RefSeq" id="WP_394830274.1">
    <property type="nucleotide sequence ID" value="NZ_CP089929.1"/>
</dbReference>
<name>A0ABZ2KWK1_9BACT</name>
<evidence type="ECO:0000313" key="2">
    <source>
        <dbReference type="EMBL" id="WXB00672.1"/>
    </source>
</evidence>
<keyword evidence="3" id="KW-1185">Reference proteome</keyword>
<evidence type="ECO:0000313" key="3">
    <source>
        <dbReference type="Proteomes" id="UP001374803"/>
    </source>
</evidence>
<organism evidence="2 3">
    <name type="scientific">Pendulispora rubella</name>
    <dbReference type="NCBI Taxonomy" id="2741070"/>
    <lineage>
        <taxon>Bacteria</taxon>
        <taxon>Pseudomonadati</taxon>
        <taxon>Myxococcota</taxon>
        <taxon>Myxococcia</taxon>
        <taxon>Myxococcales</taxon>
        <taxon>Sorangiineae</taxon>
        <taxon>Pendulisporaceae</taxon>
        <taxon>Pendulispora</taxon>
    </lineage>
</organism>